<keyword evidence="10" id="KW-0670">Pyruvate</keyword>
<evidence type="ECO:0000313" key="10">
    <source>
        <dbReference type="EMBL" id="KAB5592025.1"/>
    </source>
</evidence>
<proteinExistence type="inferred from homology"/>
<dbReference type="PANTHER" id="PTHR14154">
    <property type="entry name" value="UPF0041 BRAIN PROTEIN 44-RELATED"/>
    <property type="match status" value="1"/>
</dbReference>
<evidence type="ECO:0000256" key="4">
    <source>
        <dbReference type="ARBA" id="ARBA00022692"/>
    </source>
</evidence>
<evidence type="ECO:0000256" key="9">
    <source>
        <dbReference type="RuleBase" id="RU363100"/>
    </source>
</evidence>
<dbReference type="EMBL" id="SSOP01000079">
    <property type="protein sequence ID" value="KAB5592025.1"/>
    <property type="molecule type" value="Genomic_DNA"/>
</dbReference>
<evidence type="ECO:0000256" key="2">
    <source>
        <dbReference type="ARBA" id="ARBA00006416"/>
    </source>
</evidence>
<comment type="function">
    <text evidence="9">Mediates the uptake of pyruvate into mitochondria.</text>
</comment>
<comment type="subcellular location">
    <subcellularLocation>
        <location evidence="1 9">Mitochondrion inner membrane</location>
        <topology evidence="1 9">Multi-pass membrane protein</topology>
    </subcellularLocation>
</comment>
<dbReference type="GO" id="GO:0005743">
    <property type="term" value="C:mitochondrial inner membrane"/>
    <property type="evidence" value="ECO:0007669"/>
    <property type="project" value="UniProtKB-SubCell"/>
</dbReference>
<dbReference type="Proteomes" id="UP000383932">
    <property type="component" value="Unassembled WGS sequence"/>
</dbReference>
<evidence type="ECO:0000256" key="8">
    <source>
        <dbReference type="ARBA" id="ARBA00023136"/>
    </source>
</evidence>
<reference evidence="10 11" key="1">
    <citation type="journal article" date="2019" name="Fungal Biol. Biotechnol.">
        <title>Draft genome sequence of fastidious pathogen Ceratobasidium theobromae, which causes vascular-streak dieback in Theobroma cacao.</title>
        <authorList>
            <person name="Ali S.S."/>
            <person name="Asman A."/>
            <person name="Shao J."/>
            <person name="Firmansyah A.P."/>
            <person name="Susilo A.W."/>
            <person name="Rosmana A."/>
            <person name="McMahon P."/>
            <person name="Junaid M."/>
            <person name="Guest D."/>
            <person name="Kheng T.Y."/>
            <person name="Meinhardt L.W."/>
            <person name="Bailey B.A."/>
        </authorList>
    </citation>
    <scope>NUCLEOTIDE SEQUENCE [LARGE SCALE GENOMIC DNA]</scope>
    <source>
        <strain evidence="10 11">CT2</strain>
    </source>
</reference>
<keyword evidence="6" id="KW-1133">Transmembrane helix</keyword>
<keyword evidence="4" id="KW-0812">Transmembrane</keyword>
<keyword evidence="11" id="KW-1185">Reference proteome</keyword>
<keyword evidence="8" id="KW-0472">Membrane</keyword>
<comment type="caution">
    <text evidence="10">The sequence shown here is derived from an EMBL/GenBank/DDBJ whole genome shotgun (WGS) entry which is preliminary data.</text>
</comment>
<keyword evidence="7 9" id="KW-0496">Mitochondrion</keyword>
<dbReference type="AlphaFoldDB" id="A0A5N5QJU6"/>
<keyword evidence="5 9" id="KW-0999">Mitochondrion inner membrane</keyword>
<dbReference type="GO" id="GO:0006850">
    <property type="term" value="P:pyruvate import into mitochondria"/>
    <property type="evidence" value="ECO:0007669"/>
    <property type="project" value="InterPro"/>
</dbReference>
<evidence type="ECO:0000256" key="3">
    <source>
        <dbReference type="ARBA" id="ARBA00022448"/>
    </source>
</evidence>
<evidence type="ECO:0000256" key="6">
    <source>
        <dbReference type="ARBA" id="ARBA00022989"/>
    </source>
</evidence>
<evidence type="ECO:0000256" key="7">
    <source>
        <dbReference type="ARBA" id="ARBA00023128"/>
    </source>
</evidence>
<protein>
    <recommendedName>
        <fullName evidence="9">Mitochondrial pyruvate carrier</fullName>
    </recommendedName>
</protein>
<evidence type="ECO:0000313" key="11">
    <source>
        <dbReference type="Proteomes" id="UP000383932"/>
    </source>
</evidence>
<name>A0A5N5QJU6_9AGAM</name>
<dbReference type="InterPro" id="IPR005336">
    <property type="entry name" value="MPC"/>
</dbReference>
<dbReference type="OrthoDB" id="1697690at2759"/>
<evidence type="ECO:0000256" key="1">
    <source>
        <dbReference type="ARBA" id="ARBA00004448"/>
    </source>
</evidence>
<keyword evidence="3 9" id="KW-0813">Transport</keyword>
<dbReference type="Pfam" id="PF03650">
    <property type="entry name" value="MPC"/>
    <property type="match status" value="1"/>
</dbReference>
<comment type="similarity">
    <text evidence="2 9">Belongs to the mitochondrial pyruvate carrier (MPC) (TC 2.A.105) family.</text>
</comment>
<gene>
    <name evidence="10" type="ORF">CTheo_4549</name>
</gene>
<organism evidence="10 11">
    <name type="scientific">Ceratobasidium theobromae</name>
    <dbReference type="NCBI Taxonomy" id="1582974"/>
    <lineage>
        <taxon>Eukaryota</taxon>
        <taxon>Fungi</taxon>
        <taxon>Dikarya</taxon>
        <taxon>Basidiomycota</taxon>
        <taxon>Agaricomycotina</taxon>
        <taxon>Agaricomycetes</taxon>
        <taxon>Cantharellales</taxon>
        <taxon>Ceratobasidiaceae</taxon>
        <taxon>Ceratobasidium</taxon>
    </lineage>
</organism>
<sequence length="157" mass="17088">MASTFVNWLRSPAGREYFFSTHFWGPVANWGLPIAAITDLTSKDEEMISGTMTTALASYSMVFMRFAWRVHPRNYLLFACHATNASAQTAQLARFVNYWHLGGREAKFGKDGTAIGDAKAALNKAAHGTKDAMANAAAAINAEESGIVEAVKKGIRK</sequence>
<evidence type="ECO:0000256" key="5">
    <source>
        <dbReference type="ARBA" id="ARBA00022792"/>
    </source>
</evidence>
<accession>A0A5N5QJU6</accession>